<dbReference type="EC" id="3.5.2.6" evidence="2 5"/>
<keyword evidence="6" id="KW-0732">Signal</keyword>
<dbReference type="RefSeq" id="WP_307199955.1">
    <property type="nucleotide sequence ID" value="NZ_JAUTAN010000001.1"/>
</dbReference>
<dbReference type="InterPro" id="IPR045155">
    <property type="entry name" value="Beta-lactam_cat"/>
</dbReference>
<dbReference type="EMBL" id="JAUTAN010000001">
    <property type="protein sequence ID" value="MDQ1104529.1"/>
    <property type="molecule type" value="Genomic_DNA"/>
</dbReference>
<evidence type="ECO:0000256" key="2">
    <source>
        <dbReference type="ARBA" id="ARBA00012865"/>
    </source>
</evidence>
<dbReference type="InterPro" id="IPR000871">
    <property type="entry name" value="Beta-lactam_class-A"/>
</dbReference>
<comment type="catalytic activity">
    <reaction evidence="5">
        <text>a beta-lactam + H2O = a substituted beta-amino acid</text>
        <dbReference type="Rhea" id="RHEA:20401"/>
        <dbReference type="ChEBI" id="CHEBI:15377"/>
        <dbReference type="ChEBI" id="CHEBI:35627"/>
        <dbReference type="ChEBI" id="CHEBI:140347"/>
        <dbReference type="EC" id="3.5.2.6"/>
    </reaction>
</comment>
<accession>A0AAJ1X2H1</accession>
<gene>
    <name evidence="8" type="ORF">QE405_001813</name>
</gene>
<keyword evidence="4 5" id="KW-0046">Antibiotic resistance</keyword>
<dbReference type="PROSITE" id="PS00146">
    <property type="entry name" value="BETA_LACTAMASE_A"/>
    <property type="match status" value="1"/>
</dbReference>
<organism evidence="8 9">
    <name type="scientific">Nocardioides zeae</name>
    <dbReference type="NCBI Taxonomy" id="1457234"/>
    <lineage>
        <taxon>Bacteria</taxon>
        <taxon>Bacillati</taxon>
        <taxon>Actinomycetota</taxon>
        <taxon>Actinomycetes</taxon>
        <taxon>Propionibacteriales</taxon>
        <taxon>Nocardioidaceae</taxon>
        <taxon>Nocardioides</taxon>
    </lineage>
</organism>
<evidence type="ECO:0000256" key="5">
    <source>
        <dbReference type="RuleBase" id="RU361140"/>
    </source>
</evidence>
<dbReference type="Proteomes" id="UP001239215">
    <property type="component" value="Unassembled WGS sequence"/>
</dbReference>
<evidence type="ECO:0000256" key="1">
    <source>
        <dbReference type="ARBA" id="ARBA00009009"/>
    </source>
</evidence>
<feature type="chain" id="PRO_5042601779" description="Beta-lactamase" evidence="6">
    <location>
        <begin position="27"/>
        <end position="318"/>
    </location>
</feature>
<proteinExistence type="inferred from homology"/>
<dbReference type="PRINTS" id="PR00118">
    <property type="entry name" value="BLACTAMASEA"/>
</dbReference>
<evidence type="ECO:0000256" key="6">
    <source>
        <dbReference type="SAM" id="SignalP"/>
    </source>
</evidence>
<evidence type="ECO:0000256" key="4">
    <source>
        <dbReference type="ARBA" id="ARBA00023251"/>
    </source>
</evidence>
<evidence type="ECO:0000259" key="7">
    <source>
        <dbReference type="Pfam" id="PF13354"/>
    </source>
</evidence>
<dbReference type="AlphaFoldDB" id="A0AAJ1X2H1"/>
<reference evidence="8" key="1">
    <citation type="submission" date="2023-07" db="EMBL/GenBank/DDBJ databases">
        <title>Functional and genomic diversity of the sorghum phyllosphere microbiome.</title>
        <authorList>
            <person name="Shade A."/>
        </authorList>
    </citation>
    <scope>NUCLEOTIDE SEQUENCE</scope>
    <source>
        <strain evidence="8">SORGH_AS_1067</strain>
    </source>
</reference>
<comment type="similarity">
    <text evidence="1 5">Belongs to the class-A beta-lactamase family.</text>
</comment>
<dbReference type="PANTHER" id="PTHR35333">
    <property type="entry name" value="BETA-LACTAMASE"/>
    <property type="match status" value="1"/>
</dbReference>
<dbReference type="InterPro" id="IPR012338">
    <property type="entry name" value="Beta-lactam/transpept-like"/>
</dbReference>
<dbReference type="GO" id="GO:0008800">
    <property type="term" value="F:beta-lactamase activity"/>
    <property type="evidence" value="ECO:0007669"/>
    <property type="project" value="UniProtKB-UniRule"/>
</dbReference>
<dbReference type="NCBIfam" id="NF033103">
    <property type="entry name" value="bla_class_A"/>
    <property type="match status" value="1"/>
</dbReference>
<dbReference type="InterPro" id="IPR023650">
    <property type="entry name" value="Beta-lactam_class-A_AS"/>
</dbReference>
<protein>
    <recommendedName>
        <fullName evidence="2 5">Beta-lactamase</fullName>
        <ecNumber evidence="2 5">3.5.2.6</ecNumber>
    </recommendedName>
</protein>
<evidence type="ECO:0000256" key="3">
    <source>
        <dbReference type="ARBA" id="ARBA00022801"/>
    </source>
</evidence>
<feature type="domain" description="Beta-lactamase class A catalytic" evidence="7">
    <location>
        <begin position="69"/>
        <end position="287"/>
    </location>
</feature>
<evidence type="ECO:0000313" key="9">
    <source>
        <dbReference type="Proteomes" id="UP001239215"/>
    </source>
</evidence>
<dbReference type="PANTHER" id="PTHR35333:SF3">
    <property type="entry name" value="BETA-LACTAMASE-TYPE TRANSPEPTIDASE FOLD CONTAINING PROTEIN"/>
    <property type="match status" value="1"/>
</dbReference>
<dbReference type="SUPFAM" id="SSF56601">
    <property type="entry name" value="beta-lactamase/transpeptidase-like"/>
    <property type="match status" value="1"/>
</dbReference>
<dbReference type="GO" id="GO:0046677">
    <property type="term" value="P:response to antibiotic"/>
    <property type="evidence" value="ECO:0007669"/>
    <property type="project" value="UniProtKB-UniRule"/>
</dbReference>
<keyword evidence="3 5" id="KW-0378">Hydrolase</keyword>
<sequence length="318" mass="32972">MRLLPTRSVLLAAVLGAALVAPAASAAPTPASSVAPSVAVAAPAAGVPSERSTEARFSALERRYDARLGVVALEVDTGRVVAHRPDERFAFASTIKALQVGALLRTASDADLDRTVRWTEDDLVTYSPVTEQHVADGLTVRELADAAVRYSDNTAANLLFDELGGPAGLTAELRRIGDTTTTSVREEPDLNTAVPGDVRDTSTPRALARSLASYTLGCVLAPDRRAELVDLLVRNTTGDALVRAGAPDGWTIGDKTGSASYGTRNDIAVAWPPAGSDRSPVVIAVLTSGDEVDDPTHDALVADATRVAFAGLGVGRAG</sequence>
<feature type="signal peptide" evidence="6">
    <location>
        <begin position="1"/>
        <end position="26"/>
    </location>
</feature>
<dbReference type="Gene3D" id="3.40.710.10">
    <property type="entry name" value="DD-peptidase/beta-lactamase superfamily"/>
    <property type="match status" value="1"/>
</dbReference>
<comment type="caution">
    <text evidence="8">The sequence shown here is derived from an EMBL/GenBank/DDBJ whole genome shotgun (WGS) entry which is preliminary data.</text>
</comment>
<dbReference type="GO" id="GO:0030655">
    <property type="term" value="P:beta-lactam antibiotic catabolic process"/>
    <property type="evidence" value="ECO:0007669"/>
    <property type="project" value="InterPro"/>
</dbReference>
<dbReference type="Pfam" id="PF13354">
    <property type="entry name" value="Beta-lactamase2"/>
    <property type="match status" value="1"/>
</dbReference>
<name>A0AAJ1X2H1_9ACTN</name>
<evidence type="ECO:0000313" key="8">
    <source>
        <dbReference type="EMBL" id="MDQ1104529.1"/>
    </source>
</evidence>